<evidence type="ECO:0000256" key="5">
    <source>
        <dbReference type="ARBA" id="ARBA00023163"/>
    </source>
</evidence>
<feature type="region of interest" description="Disordered" evidence="8">
    <location>
        <begin position="329"/>
        <end position="355"/>
    </location>
</feature>
<dbReference type="OrthoDB" id="581105at2"/>
<proteinExistence type="inferred from homology"/>
<dbReference type="GO" id="GO:0000160">
    <property type="term" value="P:phosphorelay signal transduction system"/>
    <property type="evidence" value="ECO:0007669"/>
    <property type="project" value="UniProtKB-KW"/>
</dbReference>
<dbReference type="SMART" id="SM00862">
    <property type="entry name" value="Trans_reg_C"/>
    <property type="match status" value="1"/>
</dbReference>
<feature type="domain" description="HTH cro/C1-type" evidence="9">
    <location>
        <begin position="5"/>
        <end position="60"/>
    </location>
</feature>
<dbReference type="Gene3D" id="1.10.10.10">
    <property type="entry name" value="Winged helix-like DNA-binding domain superfamily/Winged helix DNA-binding domain"/>
    <property type="match status" value="1"/>
</dbReference>
<dbReference type="SMART" id="SM00382">
    <property type="entry name" value="AAA"/>
    <property type="match status" value="1"/>
</dbReference>
<protein>
    <submittedName>
        <fullName evidence="11">Helix-turn-helix domain-containing protein</fullName>
    </submittedName>
</protein>
<dbReference type="SMART" id="SM00028">
    <property type="entry name" value="TPR"/>
    <property type="match status" value="6"/>
</dbReference>
<dbReference type="SUPFAM" id="SSF48452">
    <property type="entry name" value="TPR-like"/>
    <property type="match status" value="3"/>
</dbReference>
<dbReference type="PROSITE" id="PS51755">
    <property type="entry name" value="OMPR_PHOB"/>
    <property type="match status" value="1"/>
</dbReference>
<evidence type="ECO:0000256" key="7">
    <source>
        <dbReference type="PROSITE-ProRule" id="PRU01091"/>
    </source>
</evidence>
<dbReference type="InterPro" id="IPR016032">
    <property type="entry name" value="Sig_transdc_resp-reg_C-effctor"/>
</dbReference>
<dbReference type="InterPro" id="IPR027417">
    <property type="entry name" value="P-loop_NTPase"/>
</dbReference>
<evidence type="ECO:0000259" key="10">
    <source>
        <dbReference type="PROSITE" id="PS51755"/>
    </source>
</evidence>
<keyword evidence="2" id="KW-0902">Two-component regulatory system</keyword>
<dbReference type="Pfam" id="PF00931">
    <property type="entry name" value="NB-ARC"/>
    <property type="match status" value="1"/>
</dbReference>
<dbReference type="GO" id="GO:0003677">
    <property type="term" value="F:DNA binding"/>
    <property type="evidence" value="ECO:0007669"/>
    <property type="project" value="UniProtKB-UniRule"/>
</dbReference>
<dbReference type="Pfam" id="PF13181">
    <property type="entry name" value="TPR_8"/>
    <property type="match status" value="1"/>
</dbReference>
<dbReference type="Pfam" id="PF03704">
    <property type="entry name" value="BTAD"/>
    <property type="match status" value="1"/>
</dbReference>
<feature type="domain" description="OmpR/PhoB-type" evidence="10">
    <location>
        <begin position="69"/>
        <end position="174"/>
    </location>
</feature>
<dbReference type="SMART" id="SM01043">
    <property type="entry name" value="BTAD"/>
    <property type="match status" value="1"/>
</dbReference>
<comment type="caution">
    <text evidence="11">The sequence shown here is derived from an EMBL/GenBank/DDBJ whole genome shotgun (WGS) entry which is preliminary data.</text>
</comment>
<dbReference type="Gene3D" id="1.25.40.10">
    <property type="entry name" value="Tetratricopeptide repeat domain"/>
    <property type="match status" value="3"/>
</dbReference>
<dbReference type="InterPro" id="IPR019734">
    <property type="entry name" value="TPR_rpt"/>
</dbReference>
<reference evidence="11 12" key="1">
    <citation type="submission" date="2018-08" db="EMBL/GenBank/DDBJ databases">
        <title>Isolation, diversity and antifungal activity of Actinobacteria from wheat.</title>
        <authorList>
            <person name="Han C."/>
        </authorList>
    </citation>
    <scope>NUCLEOTIDE SEQUENCE [LARGE SCALE GENOMIC DNA]</scope>
    <source>
        <strain evidence="11 12">NEAU-YY421</strain>
    </source>
</reference>
<dbReference type="CDD" id="cd15831">
    <property type="entry name" value="BTAD"/>
    <property type="match status" value="1"/>
</dbReference>
<evidence type="ECO:0000259" key="9">
    <source>
        <dbReference type="PROSITE" id="PS50943"/>
    </source>
</evidence>
<dbReference type="Gene3D" id="1.10.260.40">
    <property type="entry name" value="lambda repressor-like DNA-binding domains"/>
    <property type="match status" value="1"/>
</dbReference>
<comment type="similarity">
    <text evidence="1">Belongs to the AfsR/DnrI/RedD regulatory family.</text>
</comment>
<keyword evidence="12" id="KW-1185">Reference proteome</keyword>
<dbReference type="InterPro" id="IPR011990">
    <property type="entry name" value="TPR-like_helical_dom_sf"/>
</dbReference>
<dbReference type="GO" id="GO:0043531">
    <property type="term" value="F:ADP binding"/>
    <property type="evidence" value="ECO:0007669"/>
    <property type="project" value="InterPro"/>
</dbReference>
<evidence type="ECO:0000256" key="8">
    <source>
        <dbReference type="SAM" id="MobiDB-lite"/>
    </source>
</evidence>
<dbReference type="SMART" id="SM00530">
    <property type="entry name" value="HTH_XRE"/>
    <property type="match status" value="1"/>
</dbReference>
<dbReference type="EMBL" id="QUAK01000208">
    <property type="protein sequence ID" value="RFU83339.1"/>
    <property type="molecule type" value="Genomic_DNA"/>
</dbReference>
<evidence type="ECO:0000256" key="3">
    <source>
        <dbReference type="ARBA" id="ARBA00023015"/>
    </source>
</evidence>
<keyword evidence="6" id="KW-0802">TPR repeat</keyword>
<dbReference type="Pfam" id="PF13560">
    <property type="entry name" value="HTH_31"/>
    <property type="match status" value="1"/>
</dbReference>
<dbReference type="PRINTS" id="PR00364">
    <property type="entry name" value="DISEASERSIST"/>
</dbReference>
<dbReference type="CDD" id="cd00093">
    <property type="entry name" value="HTH_XRE"/>
    <property type="match status" value="1"/>
</dbReference>
<dbReference type="InterPro" id="IPR003593">
    <property type="entry name" value="AAA+_ATPase"/>
</dbReference>
<dbReference type="InterPro" id="IPR005158">
    <property type="entry name" value="BTAD"/>
</dbReference>
<sequence length="1191" mass="126608">MGLRIQSLRRRARLSQQDLADRADLSTRALRDIERGRVSRPHLRTVQRIAAALGLPDQDVRELHEAARSGPPRISSRFRVHILGPLQVLRGDVAIEVHRPMLRRLLGLLALRRPHAATQEEIVDTLWPSGPPHSYRSLIHTYVSQVRQLLEPPGPSGGGAAAVERVPGGYRLRAESGQSDLARFQDLLARAKRSSDTGDPQAAKESLALALDCWRGPVLSDLDPVFGQHPIAVLVAEQRVEATVLHADLCLALGCPEQAVAELRERAGTAPLHEGVHARLMLALAGCGEQAAALSVFAAFRGRLDDQLGITPGQEIREAHLRVLRQQIPLAKPRPDPSPAPDPAPGTGHDRPYQLPAHAASYTGRARQLAELDGLLSDRDPAAPTVVAIVGPPGVGKTALALRWAQARREHFEDGQLFADLRGHSPLPALRPVDVLARFLRALGVPPDRVPAGEEEAAAMYRTLLAGRRMLVVLDNAGGAEQVRPLLPGSSTCRVVITSRSGLSGLVATEGARRLGLDVLDLSEARALLGRLLGEERAAAEPQAVARLAQLCGWLPLALRIAAANLSADPSASVAAYCAELAGGSLIDGLRLEGDKQPTVKAAFDLSYLALPAAARRTFRLLSLMPGSDITGAGTAALIGAGPVEAGRLLRRLTHSHLVQEVAPGRFGLHDLLRTYARELVGEQEQSVVRRLLDWYLARASAADAVLFPDGPGRWALDEAETAADTETEAKVEAETRPADLADASGATAWLTAERENLVSTVQYAAAAGHPTVAWRLAQSLHGFLSLGMHSADRLAVAKAGLAAAVVAGGRRPQAAARLLLADCHWAQGWNAEAREEYARALELAEQAGWQAGQAMALRRIGTAHQENGAMRQASLHLSRARELTPSDGGPGAAEDVLNLGLICWKLGQLDQAAEHCRQAAGLYEALGAPAGAAVARTNLGIVLRALGRPAEAITLLDRALAVHTEAGNRASETVALSCLATAHVDTGDQVRGLRLAQQSVASAQALENRRLEANSWFSMGAAQERAGHAGAGDSYRMAAHLAALVNDRFPQASALVGLAGLALRHDDPEQARLAADEAAALAEESEFRVLQATALHVSALVRVRLGDSAAALREAGFAMDLHRATGHRPGAARGHMALAAAHAIRGEDAAAFRHRREGLRLFREMGLAGFRDYRPVRADAGVPGAAGRSR</sequence>
<evidence type="ECO:0000256" key="2">
    <source>
        <dbReference type="ARBA" id="ARBA00023012"/>
    </source>
</evidence>
<feature type="repeat" description="TPR" evidence="6">
    <location>
        <begin position="855"/>
        <end position="888"/>
    </location>
</feature>
<dbReference type="PROSITE" id="PS50005">
    <property type="entry name" value="TPR"/>
    <property type="match status" value="1"/>
</dbReference>
<evidence type="ECO:0000256" key="1">
    <source>
        <dbReference type="ARBA" id="ARBA00005820"/>
    </source>
</evidence>
<dbReference type="PANTHER" id="PTHR35807">
    <property type="entry name" value="TRANSCRIPTIONAL REGULATOR REDD-RELATED"/>
    <property type="match status" value="1"/>
</dbReference>
<dbReference type="Proteomes" id="UP000263094">
    <property type="component" value="Unassembled WGS sequence"/>
</dbReference>
<feature type="DNA-binding region" description="OmpR/PhoB-type" evidence="7">
    <location>
        <begin position="69"/>
        <end position="174"/>
    </location>
</feature>
<dbReference type="GO" id="GO:0006355">
    <property type="term" value="P:regulation of DNA-templated transcription"/>
    <property type="evidence" value="ECO:0007669"/>
    <property type="project" value="InterPro"/>
</dbReference>
<gene>
    <name evidence="11" type="ORF">DY218_28305</name>
</gene>
<dbReference type="InterPro" id="IPR001387">
    <property type="entry name" value="Cro/C1-type_HTH"/>
</dbReference>
<dbReference type="SUPFAM" id="SSF47413">
    <property type="entry name" value="lambda repressor-like DNA-binding domains"/>
    <property type="match status" value="1"/>
</dbReference>
<dbReference type="InterPro" id="IPR001867">
    <property type="entry name" value="OmpR/PhoB-type_DNA-bd"/>
</dbReference>
<dbReference type="PANTHER" id="PTHR35807:SF1">
    <property type="entry name" value="TRANSCRIPTIONAL REGULATOR REDD"/>
    <property type="match status" value="1"/>
</dbReference>
<keyword evidence="3" id="KW-0805">Transcription regulation</keyword>
<dbReference type="InterPro" id="IPR051677">
    <property type="entry name" value="AfsR-DnrI-RedD_regulator"/>
</dbReference>
<dbReference type="PROSITE" id="PS50943">
    <property type="entry name" value="HTH_CROC1"/>
    <property type="match status" value="1"/>
</dbReference>
<evidence type="ECO:0000256" key="6">
    <source>
        <dbReference type="PROSITE-ProRule" id="PRU00339"/>
    </source>
</evidence>
<organism evidence="11 12">
    <name type="scientific">Streptomyces triticagri</name>
    <dbReference type="NCBI Taxonomy" id="2293568"/>
    <lineage>
        <taxon>Bacteria</taxon>
        <taxon>Bacillati</taxon>
        <taxon>Actinomycetota</taxon>
        <taxon>Actinomycetes</taxon>
        <taxon>Kitasatosporales</taxon>
        <taxon>Streptomycetaceae</taxon>
        <taxon>Streptomyces</taxon>
    </lineage>
</organism>
<dbReference type="SUPFAM" id="SSF52540">
    <property type="entry name" value="P-loop containing nucleoside triphosphate hydrolases"/>
    <property type="match status" value="1"/>
</dbReference>
<dbReference type="AlphaFoldDB" id="A0A372LXR7"/>
<dbReference type="InterPro" id="IPR002182">
    <property type="entry name" value="NB-ARC"/>
</dbReference>
<accession>A0A372LXR7</accession>
<dbReference type="Pfam" id="PF13424">
    <property type="entry name" value="TPR_12"/>
    <property type="match status" value="1"/>
</dbReference>
<keyword evidence="4 7" id="KW-0238">DNA-binding</keyword>
<dbReference type="Gene3D" id="3.40.50.300">
    <property type="entry name" value="P-loop containing nucleotide triphosphate hydrolases"/>
    <property type="match status" value="1"/>
</dbReference>
<dbReference type="SUPFAM" id="SSF46894">
    <property type="entry name" value="C-terminal effector domain of the bipartite response regulators"/>
    <property type="match status" value="1"/>
</dbReference>
<keyword evidence="5" id="KW-0804">Transcription</keyword>
<evidence type="ECO:0000256" key="4">
    <source>
        <dbReference type="ARBA" id="ARBA00023125"/>
    </source>
</evidence>
<dbReference type="InterPro" id="IPR036388">
    <property type="entry name" value="WH-like_DNA-bd_sf"/>
</dbReference>
<name>A0A372LXR7_9ACTN</name>
<evidence type="ECO:0000313" key="12">
    <source>
        <dbReference type="Proteomes" id="UP000263094"/>
    </source>
</evidence>
<evidence type="ECO:0000313" key="11">
    <source>
        <dbReference type="EMBL" id="RFU83339.1"/>
    </source>
</evidence>
<dbReference type="InterPro" id="IPR010982">
    <property type="entry name" value="Lambda_DNA-bd_dom_sf"/>
</dbReference>